<dbReference type="GO" id="GO:0016757">
    <property type="term" value="F:glycosyltransferase activity"/>
    <property type="evidence" value="ECO:0007669"/>
    <property type="project" value="UniProtKB-KW"/>
</dbReference>
<keyword evidence="2" id="KW-0328">Glycosyltransferase</keyword>
<evidence type="ECO:0000259" key="1">
    <source>
        <dbReference type="Pfam" id="PF00534"/>
    </source>
</evidence>
<organism evidence="2">
    <name type="scientific">gut metagenome</name>
    <dbReference type="NCBI Taxonomy" id="749906"/>
    <lineage>
        <taxon>unclassified sequences</taxon>
        <taxon>metagenomes</taxon>
        <taxon>organismal metagenomes</taxon>
    </lineage>
</organism>
<dbReference type="Gene3D" id="3.40.50.2000">
    <property type="entry name" value="Glycogen Phosphorylase B"/>
    <property type="match status" value="1"/>
</dbReference>
<name>J9GF19_9ZZZZ</name>
<dbReference type="EMBL" id="AMCI01001320">
    <property type="protein sequence ID" value="EJX05942.1"/>
    <property type="molecule type" value="Genomic_DNA"/>
</dbReference>
<dbReference type="Pfam" id="PF00534">
    <property type="entry name" value="Glycos_transf_1"/>
    <property type="match status" value="1"/>
</dbReference>
<keyword evidence="2" id="KW-0808">Transferase</keyword>
<comment type="caution">
    <text evidence="2">The sequence shown here is derived from an EMBL/GenBank/DDBJ whole genome shotgun (WGS) entry which is preliminary data.</text>
</comment>
<protein>
    <submittedName>
        <fullName evidence="2">Glycosyl transferase group 1</fullName>
        <ecNumber evidence="2">2.4.-.-</ecNumber>
    </submittedName>
</protein>
<dbReference type="InterPro" id="IPR001296">
    <property type="entry name" value="Glyco_trans_1"/>
</dbReference>
<evidence type="ECO:0000313" key="2">
    <source>
        <dbReference type="EMBL" id="EJX05942.1"/>
    </source>
</evidence>
<reference evidence="2" key="1">
    <citation type="journal article" date="2012" name="PLoS ONE">
        <title>Gene sets for utilization of primary and secondary nutrition supplies in the distal gut of endangered iberian lynx.</title>
        <authorList>
            <person name="Alcaide M."/>
            <person name="Messina E."/>
            <person name="Richter M."/>
            <person name="Bargiela R."/>
            <person name="Peplies J."/>
            <person name="Huws S.A."/>
            <person name="Newbold C.J."/>
            <person name="Golyshin P.N."/>
            <person name="Simon M.A."/>
            <person name="Lopez G."/>
            <person name="Yakimov M.M."/>
            <person name="Ferrer M."/>
        </authorList>
    </citation>
    <scope>NUCLEOTIDE SEQUENCE</scope>
</reference>
<gene>
    <name evidence="2" type="ORF">EVA_05949</name>
</gene>
<feature type="domain" description="Glycosyl transferase family 1" evidence="1">
    <location>
        <begin position="127"/>
        <end position="287"/>
    </location>
</feature>
<dbReference type="EC" id="2.4.-.-" evidence="2"/>
<dbReference type="AlphaFoldDB" id="J9GF19"/>
<dbReference type="PANTHER" id="PTHR12526">
    <property type="entry name" value="GLYCOSYLTRANSFERASE"/>
    <property type="match status" value="1"/>
</dbReference>
<accession>J9GF19</accession>
<proteinExistence type="predicted"/>
<sequence>MKNRIMTIWNSYRAICHWHKEHPDGILICDIILGECSLGVCLASILHHDLKTTAIVTDVPSIRAGDTRKGLKAIPVKIKNAAIQAYSSYIFLTEKMNERLNPKHKPYVVVEGVADENVKKEPNTLDNKYAEKVVMMAGLLEDVFGVDSLLEAFKQVECPEARLRFYGRGASVEKIRAASKQDSRISFCGELTNQQIVKEEKKATLLINPRPPLGEWTAYSFPSKNMEYMASGTPLVAYDLPCIPNEYKNYFYQIKECSVEGLRSALQELLNKDAESLHKFGIEAQNWITTAKVPKAQMKKFIQIIQ</sequence>
<dbReference type="SUPFAM" id="SSF53756">
    <property type="entry name" value="UDP-Glycosyltransferase/glycogen phosphorylase"/>
    <property type="match status" value="1"/>
</dbReference>